<dbReference type="Proteomes" id="UP000199663">
    <property type="component" value="Unassembled WGS sequence"/>
</dbReference>
<protein>
    <submittedName>
        <fullName evidence="3">Auto-transporter adhesin, head GIN domain</fullName>
    </submittedName>
</protein>
<evidence type="ECO:0000313" key="3">
    <source>
        <dbReference type="EMBL" id="SDZ44910.1"/>
    </source>
</evidence>
<feature type="signal peptide" evidence="1">
    <location>
        <begin position="1"/>
        <end position="21"/>
    </location>
</feature>
<keyword evidence="4" id="KW-1185">Reference proteome</keyword>
<dbReference type="InterPro" id="IPR021255">
    <property type="entry name" value="DUF2807"/>
</dbReference>
<feature type="domain" description="Putative auto-transporter adhesin head GIN" evidence="2">
    <location>
        <begin position="32"/>
        <end position="212"/>
    </location>
</feature>
<organism evidence="3 4">
    <name type="scientific">Rhodonellum ikkaensis</name>
    <dbReference type="NCBI Taxonomy" id="336829"/>
    <lineage>
        <taxon>Bacteria</taxon>
        <taxon>Pseudomonadati</taxon>
        <taxon>Bacteroidota</taxon>
        <taxon>Cytophagia</taxon>
        <taxon>Cytophagales</taxon>
        <taxon>Cytophagaceae</taxon>
        <taxon>Rhodonellum</taxon>
    </lineage>
</organism>
<dbReference type="RefSeq" id="WP_019599389.1">
    <property type="nucleotide sequence ID" value="NZ_FNQC01000015.1"/>
</dbReference>
<accession>A0A1H3T4E0</accession>
<evidence type="ECO:0000256" key="1">
    <source>
        <dbReference type="SAM" id="SignalP"/>
    </source>
</evidence>
<proteinExistence type="predicted"/>
<dbReference type="EMBL" id="FNQC01000015">
    <property type="protein sequence ID" value="SDZ44910.1"/>
    <property type="molecule type" value="Genomic_DNA"/>
</dbReference>
<evidence type="ECO:0000313" key="4">
    <source>
        <dbReference type="Proteomes" id="UP000199663"/>
    </source>
</evidence>
<sequence length="228" mass="24580">MKTKSLFGFVGLFLITFLVQAQTQRETRSLRDFNSIKVSNSIEAELVRGDKNEIQIIASGIELDKVETNVSDNTLEVKLGRGNFKSNSVKVTITYIDIEEVQASTSAKVIVKDVLETDQVYLFATTSAYIETKVKSVGLTIDASTSAKIFVTGTANDLDLKIYTSAEVDGNKLAVKHAEVLANTAAKSEFQVAESLRGSAATGAKVTYKGSPTIVEVKTGTGGKIEKK</sequence>
<dbReference type="Pfam" id="PF10988">
    <property type="entry name" value="DUF2807"/>
    <property type="match status" value="1"/>
</dbReference>
<name>A0A1H3T4E0_9BACT</name>
<dbReference type="Gene3D" id="2.160.20.120">
    <property type="match status" value="1"/>
</dbReference>
<gene>
    <name evidence="3" type="ORF">SAMN05444412_11532</name>
</gene>
<feature type="chain" id="PRO_5045785849" evidence="1">
    <location>
        <begin position="22"/>
        <end position="228"/>
    </location>
</feature>
<keyword evidence="1" id="KW-0732">Signal</keyword>
<reference evidence="3 4" key="1">
    <citation type="submission" date="2016-10" db="EMBL/GenBank/DDBJ databases">
        <authorList>
            <person name="Varghese N."/>
            <person name="Submissions S."/>
        </authorList>
    </citation>
    <scope>NUCLEOTIDE SEQUENCE [LARGE SCALE GENOMIC DNA]</scope>
    <source>
        <strain evidence="3 4">DSM 17997</strain>
    </source>
</reference>
<comment type="caution">
    <text evidence="3">The sequence shown here is derived from an EMBL/GenBank/DDBJ whole genome shotgun (WGS) entry which is preliminary data.</text>
</comment>
<evidence type="ECO:0000259" key="2">
    <source>
        <dbReference type="Pfam" id="PF10988"/>
    </source>
</evidence>